<dbReference type="Proteomes" id="UP000823964">
    <property type="component" value="Unassembled WGS sequence"/>
</dbReference>
<evidence type="ECO:0000313" key="1">
    <source>
        <dbReference type="EMBL" id="HIX19693.1"/>
    </source>
</evidence>
<organism evidence="1 2">
    <name type="scientific">Candidatus Akkermansia intestinigallinarum</name>
    <dbReference type="NCBI Taxonomy" id="2838431"/>
    <lineage>
        <taxon>Bacteria</taxon>
        <taxon>Pseudomonadati</taxon>
        <taxon>Verrucomicrobiota</taxon>
        <taxon>Verrucomicrobiia</taxon>
        <taxon>Verrucomicrobiales</taxon>
        <taxon>Akkermansiaceae</taxon>
        <taxon>Akkermansia</taxon>
    </lineage>
</organism>
<dbReference type="AlphaFoldDB" id="A0A9D1VAU7"/>
<evidence type="ECO:0000313" key="2">
    <source>
        <dbReference type="Proteomes" id="UP000823964"/>
    </source>
</evidence>
<gene>
    <name evidence="1" type="ORF">H9862_03710</name>
</gene>
<dbReference type="InterPro" id="IPR007607">
    <property type="entry name" value="BacA/B"/>
</dbReference>
<protein>
    <submittedName>
        <fullName evidence="1">Polymer-forming cytoskeletal protein</fullName>
    </submittedName>
</protein>
<accession>A0A9D1VAU7</accession>
<dbReference type="Pfam" id="PF04519">
    <property type="entry name" value="Bactofilin"/>
    <property type="match status" value="1"/>
</dbReference>
<comment type="caution">
    <text evidence="1">The sequence shown here is derived from an EMBL/GenBank/DDBJ whole genome shotgun (WGS) entry which is preliminary data.</text>
</comment>
<reference evidence="1" key="1">
    <citation type="journal article" date="2021" name="PeerJ">
        <title>Extensive microbial diversity within the chicken gut microbiome revealed by metagenomics and culture.</title>
        <authorList>
            <person name="Gilroy R."/>
            <person name="Ravi A."/>
            <person name="Getino M."/>
            <person name="Pursley I."/>
            <person name="Horton D.L."/>
            <person name="Alikhan N.F."/>
            <person name="Baker D."/>
            <person name="Gharbi K."/>
            <person name="Hall N."/>
            <person name="Watson M."/>
            <person name="Adriaenssens E.M."/>
            <person name="Foster-Nyarko E."/>
            <person name="Jarju S."/>
            <person name="Secka A."/>
            <person name="Antonio M."/>
            <person name="Oren A."/>
            <person name="Chaudhuri R.R."/>
            <person name="La Ragione R."/>
            <person name="Hildebrand F."/>
            <person name="Pallen M.J."/>
        </authorList>
    </citation>
    <scope>NUCLEOTIDE SEQUENCE</scope>
    <source>
        <strain evidence="1">14975</strain>
    </source>
</reference>
<dbReference type="EMBL" id="DXFQ01000058">
    <property type="protein sequence ID" value="HIX19693.1"/>
    <property type="molecule type" value="Genomic_DNA"/>
</dbReference>
<proteinExistence type="predicted"/>
<reference evidence="1" key="2">
    <citation type="submission" date="2021-04" db="EMBL/GenBank/DDBJ databases">
        <authorList>
            <person name="Gilroy R."/>
        </authorList>
    </citation>
    <scope>NUCLEOTIDE SEQUENCE</scope>
    <source>
        <strain evidence="1">14975</strain>
    </source>
</reference>
<sequence length="224" mass="24138">MPEFKPEPLVVPHVSGLLPEGERNRRVALTSFAGHREKKQLPTREIICYECGRKSHVPAAALSANCIHCHAHLNMANVDLRPSSTRCTVSTLGDITILSEAVLSHLKLVCRDLNVLGKGSGAVRCSRKMTVQGSFRQVGSFRVGELELCRGAVLRFETPVKLGSAVINGLVEGDIAAEGEVRIRRHGILRGECVAKRLIIESGGCHELLHAPRSAGRGSDASAV</sequence>
<name>A0A9D1VAU7_9BACT</name>